<protein>
    <recommendedName>
        <fullName evidence="3">TonB C-terminal domain-containing protein</fullName>
    </recommendedName>
</protein>
<dbReference type="Proteomes" id="UP001526446">
    <property type="component" value="Unassembled WGS sequence"/>
</dbReference>
<accession>A0ABT3QAM2</accession>
<name>A0ABT3QAM2_9PROT</name>
<dbReference type="RefSeq" id="WP_166123757.1">
    <property type="nucleotide sequence ID" value="NZ_JAPIUX010000051.1"/>
</dbReference>
<comment type="caution">
    <text evidence="1">The sequence shown here is derived from an EMBL/GenBank/DDBJ whole genome shotgun (WGS) entry which is preliminary data.</text>
</comment>
<keyword evidence="2" id="KW-1185">Reference proteome</keyword>
<organism evidence="1 2">
    <name type="scientific">Acetobacter farinalis</name>
    <dbReference type="NCBI Taxonomy" id="1260984"/>
    <lineage>
        <taxon>Bacteria</taxon>
        <taxon>Pseudomonadati</taxon>
        <taxon>Pseudomonadota</taxon>
        <taxon>Alphaproteobacteria</taxon>
        <taxon>Acetobacterales</taxon>
        <taxon>Acetobacteraceae</taxon>
        <taxon>Acetobacter</taxon>
    </lineage>
</organism>
<evidence type="ECO:0000313" key="1">
    <source>
        <dbReference type="EMBL" id="MCX2562326.1"/>
    </source>
</evidence>
<proteinExistence type="predicted"/>
<reference evidence="1 2" key="1">
    <citation type="submission" date="2022-11" db="EMBL/GenBank/DDBJ databases">
        <title>Genome sequencing of Acetobacter type strain.</title>
        <authorList>
            <person name="Heo J."/>
            <person name="Lee D."/>
            <person name="Han B.-H."/>
            <person name="Hong S.-B."/>
            <person name="Kwon S.-W."/>
        </authorList>
    </citation>
    <scope>NUCLEOTIDE SEQUENCE [LARGE SCALE GENOMIC DNA]</scope>
    <source>
        <strain evidence="1 2">KACC 21251</strain>
    </source>
</reference>
<gene>
    <name evidence="1" type="ORF">OQ252_13150</name>
</gene>
<dbReference type="EMBL" id="JAPIUX010000051">
    <property type="protein sequence ID" value="MCX2562326.1"/>
    <property type="molecule type" value="Genomic_DNA"/>
</dbReference>
<sequence>MKKITILALVLVTVCAKPDGVAKLERVDNQAVQHKPIFMSKPDFKKWQESAITIHADVGKDGRLTKCVITPGSNPDFNAMAVNYCKTA</sequence>
<evidence type="ECO:0000313" key="2">
    <source>
        <dbReference type="Proteomes" id="UP001526446"/>
    </source>
</evidence>
<evidence type="ECO:0008006" key="3">
    <source>
        <dbReference type="Google" id="ProtNLM"/>
    </source>
</evidence>